<dbReference type="InterPro" id="IPR036940">
    <property type="entry name" value="PI3/4_kinase_cat_sf"/>
</dbReference>
<evidence type="ECO:0000256" key="2">
    <source>
        <dbReference type="ARBA" id="ARBA00011031"/>
    </source>
</evidence>
<dbReference type="PROSITE" id="PS50290">
    <property type="entry name" value="PI3_4_KINASE_3"/>
    <property type="match status" value="1"/>
</dbReference>
<dbReference type="Pfam" id="PF20502">
    <property type="entry name" value="DNAPKcs_CC1-2"/>
    <property type="match status" value="1"/>
</dbReference>
<dbReference type="InterPro" id="IPR012582">
    <property type="entry name" value="DNAPKcs_CC3"/>
</dbReference>
<feature type="region of interest" description="Disordered" evidence="7">
    <location>
        <begin position="2168"/>
        <end position="2199"/>
    </location>
</feature>
<dbReference type="OrthoDB" id="431717at2759"/>
<dbReference type="PROSITE" id="PS51190">
    <property type="entry name" value="FATC"/>
    <property type="match status" value="1"/>
</dbReference>
<name>A0A9X6RJI1_HYPEX</name>
<dbReference type="SMART" id="SM01343">
    <property type="entry name" value="FATC"/>
    <property type="match status" value="1"/>
</dbReference>
<comment type="caution">
    <text evidence="10">The sequence shown here is derived from an EMBL/GenBank/DDBJ whole genome shotgun (WGS) entry which is preliminary data.</text>
</comment>
<organism evidence="10 11">
    <name type="scientific">Hypsibius exemplaris</name>
    <name type="common">Freshwater tardigrade</name>
    <dbReference type="NCBI Taxonomy" id="2072580"/>
    <lineage>
        <taxon>Eukaryota</taxon>
        <taxon>Metazoa</taxon>
        <taxon>Ecdysozoa</taxon>
        <taxon>Tardigrada</taxon>
        <taxon>Eutardigrada</taxon>
        <taxon>Parachela</taxon>
        <taxon>Hypsibioidea</taxon>
        <taxon>Hypsibiidae</taxon>
        <taxon>Hypsibius</taxon>
    </lineage>
</organism>
<comment type="similarity">
    <text evidence="2">Belongs to the PI3/PI4-kinase family.</text>
</comment>
<dbReference type="GO" id="GO:0005634">
    <property type="term" value="C:nucleus"/>
    <property type="evidence" value="ECO:0007669"/>
    <property type="project" value="UniProtKB-SubCell"/>
</dbReference>
<evidence type="ECO:0000313" key="11">
    <source>
        <dbReference type="Proteomes" id="UP000192578"/>
    </source>
</evidence>
<dbReference type="InterPro" id="IPR011009">
    <property type="entry name" value="Kinase-like_dom_sf"/>
</dbReference>
<evidence type="ECO:0000259" key="9">
    <source>
        <dbReference type="PROSITE" id="PS51190"/>
    </source>
</evidence>
<keyword evidence="10" id="KW-0808">Transferase</keyword>
<evidence type="ECO:0000256" key="4">
    <source>
        <dbReference type="ARBA" id="ARBA00022763"/>
    </source>
</evidence>
<keyword evidence="11" id="KW-1185">Reference proteome</keyword>
<evidence type="ECO:0000313" key="10">
    <source>
        <dbReference type="EMBL" id="OWA49909.1"/>
    </source>
</evidence>
<dbReference type="PANTHER" id="PTHR11139">
    <property type="entry name" value="ATAXIA TELANGIECTASIA MUTATED ATM -RELATED"/>
    <property type="match status" value="1"/>
</dbReference>
<dbReference type="Pfam" id="PF19704">
    <property type="entry name" value="DNAPKcs_CC5"/>
    <property type="match status" value="1"/>
</dbReference>
<dbReference type="InterPro" id="IPR003152">
    <property type="entry name" value="FATC_dom"/>
</dbReference>
<dbReference type="Gene3D" id="3.30.1010.10">
    <property type="entry name" value="Phosphatidylinositol 3-kinase Catalytic Subunit, Chain A, domain 4"/>
    <property type="match status" value="1"/>
</dbReference>
<keyword evidence="5" id="KW-0539">Nucleus</keyword>
<sequence>MASRQVLSAVEELSAIVSATPSLSTDDNACDAVEQIGRICLAETGLRDIKAIIPIIAEGSDCFCAILADAAGASLVATVTAGLQFLIELMEAVVQQEALRKCVLLALPRIWDTTYAIWRICSAAKIRACCADLLSQVAIVAARADRINDLAVAEVLSSLLADARRNVGKAIVGITIKQALYGFFGTMAHKAPMVANEFADSMFGLLRSELQKEWNAKEPKYGIIAGCLDGFRGLLHNFADSDKGSVDLDMIFSTCRKLIHISDAARYAMIFAALKLLTEHMDKFLKHLLADKLTYTEMYGDLKRWAVHTNSDARKLGFAALSVYLKQVSRSVIMHLEQGNNEGVCTSAFSFFMNEFNEKIKHAESPREMTVAVRGFGAFVAPSRILSTAAQNEQMLSEMLQKSEQTFFSSATEVIGESRLEHLPTFLDTLSAMVQDCGSAVPDAFLAAVQRLCSLVIQMFPQLGPHIQHTACQAVVKTVMVVARACPTANDFVGEIVYKGLRGSCLLEMPSDVDGLSSPPPAGSMGTKKSFSYKDYLPLWNKLCGCTYMKELLHELEASEVELQRTSKLIFDEFIKATIKMIDAMNLQLLETESEDDRVTVDLMPVDKRPANDLDFKIFFSLEQIVVDTMSRMNVDLVASQEQFCLQIMKLSEKNPLVSGFYRLLEVWFRRLRSSKPEHDKMALKDRQTDSLPLSAEASENQDLDEAEVKMEVDDDAIPTAAEPSSANHVTISFFMRNLLGRLQHFSDEVLISALQLLLNFPIYAVIDNLSAAMDAIVIALQAGKSYLPLAEAAVTTLRRWCFDSDIDRQLLQPYFSAILPVLDGFLRSTTLDVTERSKVVLGTGKGKTKRRSPVAVGTDQVALTKVRELTLSFLGDLGGKYNHLIVDGDFLNDVKNLAIAWDMVQHLQFSVPFDDMMLKSFYLDVYLPRVTELCLHSPDRPTKVAACELLHAITIILVGTHSEVSADKREKAILMDLINKLMPKILELACDVEPVTKQIFEPLSVQMVHWFSRTAQTASAEATAVLDCVMDGLVSEGNPTLRSFCARCLNEFLGWSGKNLPANSKAVPPAATALLERIVSYAGHSSCAKRFGAALAFSHCYKTFRENSAVVDVFTIDLIVTFTKSLALCHRDPPGFGSTKAVELCLLHLARIVEKYAKTLISTASRRRVPVELDEGKLEKEATLEKLTTWMLMQACRPELACRMSSWALVGRFLLALKNATSGGYFFENLARSKGPGWPSKAFFCGGFDPDKDAARALNAKEISSVFAVQDSHKSATETLKRLAAVVDCFTMSFDKVYVKADDMKNRPEWKVFGDCLSEFIDKVVLRLVTDPASLLATESLRTIIGGILIRLTDLIMTVHTKYGRDGIAVLPPVVASKSFADIIVRMVLDPKAVGFDLHEVDRLPRQMSEFLKATTTKVDALWTVMIRQAVTLLLEKPEYDMVELLRNSGKLENVHLLVAGFTVLHEASQTELVKDYLQTKKLTSEQFATKLIQHVNASLTMKYANSGSRKEAWISTDVSQEKALFSLALQCQSSGASAAAFCISSHSTQVSIYSKLRSVVFTYLFPDTALRSSDQRQRLFFYGLIGGDAEEHAGTWRSRHAVLKDALEYVCRNRPARKRYETTLEKLVMQSYGSFVEARPDEVKKDMDTVRSVLGVIKLLLQISQKTLKTGDAEVKKLYDFYISVLLTPIASDPQGAATKNRALTLLAAFLDGANGAVAETAMHEMCVNDFPLKAAELPKGSPQLAFYLQAVGFVLAAVEECRSIGGIEICIKLVCRDAHHPLLERCRGMFEAVVANDHSENVQKIFEIPWKIFTTPQYGPDHRRTAVEEILLPMLQAATSTARMDFFSRTMKDMITILDTKERSTTAGLLIVQTCCFSLLELLCVTLSQGDLTSPTSKVVLAFCAIRDQPAVTGKELIQFVTRCANEFAHKNVASEPGMEEVRRLFHCAAYRTLAAAVTATPIALKFYHLCLFEQNAEKGKILWANLVDLKRQYTFEVEFIQAPRKKKQLAAIHKEAQQDGSGKNGGVGSSSLSFGIFTSTSYASARLASASLVQGSSFNDEMSRYDYSEGLDRTSTPLAAREDAMGTIELEMDALNQHEVMATLVGLVQHMVEKKITPTVKDPLDNPSPPAWISALAGELKSSTAHLNVKLFLAKLIMNVENVSSETETPSSGGGNPPPGTEEPGPPPGTEEPDPTLPYFYQFAELFYGPLLDLLMEIDCTEGMNYFAVDLIHLLLKWSVKTPLPGGDQFRAQRVFLFLIQHVKHSNSQVQRNNLTLLKVLTEAWKAQLEIPPRGTIPDLLIKDKTKAKLNIPVINIIAIILNAGLPLTAGSFEEFLKILMLHLQESSKPLYSVSGLTLGLLFSRAEGAGIAGETIEAGVEALRQFLSGIVATDRDKFVAVLHQASKSYPAIVAVFQARILFLMPTLPGVIKAHGLDVLLAGADAMADPYRDFKSCGIFACLKDGNETVQGLTVEVLRKVAPRISASDLAEVLLEMVDLGSHGSPLMRQKYYEFCMYLYERFENSTVADEQTLLQIIRTRLFTGLKDRDKTIKDLLTAFWAQEKRMSGSTFMRLMTIFTSFITPELETAFLPTACHLLLGLCQKSTVFRDTKLFRTALTECDFFKQEIATSWKQRSTMAPITASTFSSGTFTSASYGSGSGSRNGAAPIFTPTQALAGPANDTLAVAGFTYSSQFAESLLIDLSRRGLITRDEHTTEISRLDKEMDTVKRRFQRDSNSDSSNKSFFIKREYSRRRAIEETLKNERERRSLDVTLTRSYRIGDVPDIEISYEAVIQPLRNLAERDVQTSSLLLRNLFGGIVAQARTKSEKVDEELEKLAKRLEGILKHQNVTDTTFLSTLLNIILQDSPKESKLLESVSAAAVTSAAAKSSQPNLGIAVLENAILLQSAEPEQKRARQKASVKADYWLGMYQLLQSDGQTDSIAGLQLDTVFKRSDEVLSAIQMEARGAYHDAADLYGQLINTRDDDSTLAVLQESHIRCLNELGNWKQLRTATIPLQMDQNSQSSEDMTALWDNNGHVETMLPYALRATFNLIFENSAEQEKAGDALDAFIKDAMEISGRRDFLQRKFGFELFIYQLLASNLSEADFFLNTHAVKNWLEEWAGTTQLNLQGRRKQLPMLQLMTEARRYLDVRHQIAHSPQKGRELSEQFHHFLANSEREAYANDPVGVGNDLATLRCYYSHVLASQPKNRLSEALMASFRVHEKLAVARTAIRQNNFDLSQRLLTKLHPVACKAHQGATFFSGNLPLRRLEDRWGGTFAAAAIAKSRSNKTPQQAQSNFAGLMQSLGLIDKLHGKSTAANAVPLRSLEADILLAVADTLHDFGSSVSLETADRQRLGLSSGTDVKPLYVRVFSEFAEACERAVDAVPFLRTFQYCDQLLRKGILDDVVLVERGTASLLKAIKLGSVEARDLFCRLLVWLREHPNIEDAFQVGCADIPAWMFIQWANQVLALLDKPEGNAVHDILGRMASEYPQAIIYGFKISKENYVFDEKDSRGRRNKKFFDELSEKLDIPLIDDLIRHLTRLCEPHTFFQDFTKRADYLLKYKKKDQLKQEYAEINQCVFRQGSSTQLAATWKEFVEKFKQDFVYLFGENGQKIANLSSSQWAKTKEKWENDFKEYGKKARETLSPRGRLADLNPWLAAFTSLQYGRALEIPGQYDGRERPRPETHVKITSFGDQVLTLASIRRPRRIIIRGDDEKDYPFLVKGGEDLRLDQRIEQLFVLMNRVFDQNPECAQRRLQIRTYKVVPMTTQVGIIEWVQGAMPLKEFLDKAQSPQDKVSLETASFARYDLIRKQLKISDKKAIRTYAGGEKERLISEKDLNNRAFLEVKPADMRKIFQQVTRPLDPLLLRRQLQRLTVSPDAFIIVRNLFAQAFGVMSIGQYVLGIGDRHLSNCMVSTETGLIFPIDFGHAFGSGVQSLPIAELAPIRLTRQFFNLMAPQCVKGLLQQTMVHAMRALRAERQILLATMDVFIQEPSMDWLQAARKQSPTDADSQEELLWYPREKIDTAERKLRGGNPAFITRTEVRSNTFLKSDQRLLAKVEDACIGDADGVRAKHGDRHLEVEAQIECLIDQSTDENILGRLFSGWNPWV</sequence>
<evidence type="ECO:0000256" key="7">
    <source>
        <dbReference type="SAM" id="MobiDB-lite"/>
    </source>
</evidence>
<dbReference type="CDD" id="cd05172">
    <property type="entry name" value="PIKKc_DNA-PK"/>
    <property type="match status" value="1"/>
</dbReference>
<accession>A0A9X6RJI1</accession>
<evidence type="ECO:0000256" key="1">
    <source>
        <dbReference type="ARBA" id="ARBA00004123"/>
    </source>
</evidence>
<feature type="domain" description="FATC" evidence="9">
    <location>
        <begin position="4083"/>
        <end position="4115"/>
    </location>
</feature>
<evidence type="ECO:0000256" key="6">
    <source>
        <dbReference type="SAM" id="Coils"/>
    </source>
</evidence>
<keyword evidence="6" id="KW-0175">Coiled coil</keyword>
<dbReference type="InterPro" id="IPR016024">
    <property type="entry name" value="ARM-type_fold"/>
</dbReference>
<proteinExistence type="inferred from homology"/>
<keyword evidence="4" id="KW-0227">DNA damage</keyword>
<dbReference type="InterPro" id="IPR045581">
    <property type="entry name" value="DNAPKcs_CC5"/>
</dbReference>
<keyword evidence="3" id="KW-0723">Serine/threonine-protein kinase</keyword>
<dbReference type="SMART" id="SM00146">
    <property type="entry name" value="PI3Kc"/>
    <property type="match status" value="1"/>
</dbReference>
<dbReference type="GO" id="GO:0004677">
    <property type="term" value="F:DNA-dependent protein kinase activity"/>
    <property type="evidence" value="ECO:0007669"/>
    <property type="project" value="InterPro"/>
</dbReference>
<keyword evidence="10" id="KW-0418">Kinase</keyword>
<dbReference type="GO" id="GO:0006303">
    <property type="term" value="P:double-strand break repair via nonhomologous end joining"/>
    <property type="evidence" value="ECO:0007669"/>
    <property type="project" value="InterPro"/>
</dbReference>
<dbReference type="Proteomes" id="UP000192578">
    <property type="component" value="Unassembled WGS sequence"/>
</dbReference>
<dbReference type="Pfam" id="PF20500">
    <property type="entry name" value="DNA-PKcs_N"/>
    <property type="match status" value="1"/>
</dbReference>
<dbReference type="InterPro" id="IPR046804">
    <property type="entry name" value="DNA-PKcs_N"/>
</dbReference>
<evidence type="ECO:0000256" key="5">
    <source>
        <dbReference type="ARBA" id="ARBA00023242"/>
    </source>
</evidence>
<dbReference type="PANTHER" id="PTHR11139:SF68">
    <property type="entry name" value="DNA-DEPENDENT PROTEIN KINASE CATALYTIC SUBUNIT"/>
    <property type="match status" value="1"/>
</dbReference>
<dbReference type="SUPFAM" id="SSF56112">
    <property type="entry name" value="Protein kinase-like (PK-like)"/>
    <property type="match status" value="1"/>
</dbReference>
<feature type="coiled-coil region" evidence="6">
    <location>
        <begin position="2715"/>
        <end position="2771"/>
    </location>
</feature>
<dbReference type="SMART" id="SM01344">
    <property type="entry name" value="NUC194"/>
    <property type="match status" value="1"/>
</dbReference>
<comment type="subcellular location">
    <subcellularLocation>
        <location evidence="1">Nucleus</location>
    </subcellularLocation>
</comment>
<evidence type="ECO:0000256" key="3">
    <source>
        <dbReference type="ARBA" id="ARBA00022527"/>
    </source>
</evidence>
<dbReference type="Pfam" id="PF00454">
    <property type="entry name" value="PI3_PI4_kinase"/>
    <property type="match status" value="1"/>
</dbReference>
<dbReference type="Pfam" id="PF08163">
    <property type="entry name" value="DNAPKcs_CC3"/>
    <property type="match status" value="1"/>
</dbReference>
<feature type="compositionally biased region" description="Basic and acidic residues" evidence="7">
    <location>
        <begin position="680"/>
        <end position="689"/>
    </location>
</feature>
<gene>
    <name evidence="10" type="ORF">BV898_14444</name>
</gene>
<dbReference type="SUPFAM" id="SSF48371">
    <property type="entry name" value="ARM repeat"/>
    <property type="match status" value="3"/>
</dbReference>
<dbReference type="InterPro" id="IPR046803">
    <property type="entry name" value="DNAPKcs_CC1-2"/>
</dbReference>
<feature type="region of interest" description="Disordered" evidence="7">
    <location>
        <begin position="680"/>
        <end position="701"/>
    </location>
</feature>
<dbReference type="InterPro" id="IPR037706">
    <property type="entry name" value="DNA-PK_dom"/>
</dbReference>
<evidence type="ECO:0000259" key="8">
    <source>
        <dbReference type="PROSITE" id="PS50290"/>
    </source>
</evidence>
<reference evidence="11" key="1">
    <citation type="submission" date="2017-01" db="EMBL/GenBank/DDBJ databases">
        <title>Comparative genomics of anhydrobiosis in the tardigrade Hypsibius dujardini.</title>
        <authorList>
            <person name="Yoshida Y."/>
            <person name="Koutsovoulos G."/>
            <person name="Laetsch D."/>
            <person name="Stevens L."/>
            <person name="Kumar S."/>
            <person name="Horikawa D."/>
            <person name="Ishino K."/>
            <person name="Komine S."/>
            <person name="Tomita M."/>
            <person name="Blaxter M."/>
            <person name="Arakawa K."/>
        </authorList>
    </citation>
    <scope>NUCLEOTIDE SEQUENCE [LARGE SCALE GENOMIC DNA]</scope>
    <source>
        <strain evidence="11">Z151</strain>
    </source>
</reference>
<dbReference type="GO" id="GO:0000723">
    <property type="term" value="P:telomere maintenance"/>
    <property type="evidence" value="ECO:0007669"/>
    <property type="project" value="TreeGrafter"/>
</dbReference>
<dbReference type="InterPro" id="IPR050517">
    <property type="entry name" value="DDR_Repair_Kinase"/>
</dbReference>
<feature type="domain" description="PI3K/PI4K catalytic" evidence="8">
    <location>
        <begin position="3698"/>
        <end position="4047"/>
    </location>
</feature>
<dbReference type="InterPro" id="IPR000403">
    <property type="entry name" value="PI3/4_kinase_cat_dom"/>
</dbReference>
<protein>
    <submittedName>
        <fullName evidence="10">DNA-dependent protein kinase catalytic subunit</fullName>
    </submittedName>
</protein>
<dbReference type="Pfam" id="PF02260">
    <property type="entry name" value="FATC"/>
    <property type="match status" value="1"/>
</dbReference>
<dbReference type="Gene3D" id="1.10.1070.11">
    <property type="entry name" value="Phosphatidylinositol 3-/4-kinase, catalytic domain"/>
    <property type="match status" value="1"/>
</dbReference>
<dbReference type="EMBL" id="MTYJ01000177">
    <property type="protein sequence ID" value="OWA49909.1"/>
    <property type="molecule type" value="Genomic_DNA"/>
</dbReference>
<feature type="compositionally biased region" description="Pro residues" evidence="7">
    <location>
        <begin position="2180"/>
        <end position="2194"/>
    </location>
</feature>